<accession>A0AAE3JHP7</accession>
<dbReference type="InterPro" id="IPR011712">
    <property type="entry name" value="Sig_transdc_His_kin_sub3_dim/P"/>
</dbReference>
<name>A0AAE3JHP7_9SPIR</name>
<dbReference type="CDD" id="cd16917">
    <property type="entry name" value="HATPase_UhpB-NarQ-NarX-like"/>
    <property type="match status" value="1"/>
</dbReference>
<gene>
    <name evidence="12" type="ORF">K7J14_05465</name>
</gene>
<dbReference type="Gene3D" id="3.30.565.10">
    <property type="entry name" value="Histidine kinase-like ATPase, C-terminal domain"/>
    <property type="match status" value="1"/>
</dbReference>
<feature type="transmembrane region" description="Helical" evidence="9">
    <location>
        <begin position="112"/>
        <end position="132"/>
    </location>
</feature>
<dbReference type="Pfam" id="PF02518">
    <property type="entry name" value="HATPase_c"/>
    <property type="match status" value="1"/>
</dbReference>
<dbReference type="InterPro" id="IPR036890">
    <property type="entry name" value="HATPase_C_sf"/>
</dbReference>
<dbReference type="InterPro" id="IPR003594">
    <property type="entry name" value="HATPase_dom"/>
</dbReference>
<evidence type="ECO:0000256" key="9">
    <source>
        <dbReference type="SAM" id="Phobius"/>
    </source>
</evidence>
<dbReference type="GO" id="GO:0005524">
    <property type="term" value="F:ATP binding"/>
    <property type="evidence" value="ECO:0007669"/>
    <property type="project" value="UniProtKB-KW"/>
</dbReference>
<dbReference type="EC" id="2.7.13.3" evidence="2"/>
<evidence type="ECO:0000256" key="6">
    <source>
        <dbReference type="ARBA" id="ARBA00022777"/>
    </source>
</evidence>
<keyword evidence="8" id="KW-0902">Two-component regulatory system</keyword>
<keyword evidence="6" id="KW-0418">Kinase</keyword>
<evidence type="ECO:0000313" key="13">
    <source>
        <dbReference type="Proteomes" id="UP001198163"/>
    </source>
</evidence>
<keyword evidence="9" id="KW-1133">Transmembrane helix</keyword>
<evidence type="ECO:0000256" key="2">
    <source>
        <dbReference type="ARBA" id="ARBA00012438"/>
    </source>
</evidence>
<keyword evidence="13" id="KW-1185">Reference proteome</keyword>
<feature type="transmembrane region" description="Helical" evidence="9">
    <location>
        <begin position="60"/>
        <end position="77"/>
    </location>
</feature>
<feature type="domain" description="Signal transduction histidine kinase subgroup 3 dimerisation and phosphoacceptor" evidence="11">
    <location>
        <begin position="178"/>
        <end position="242"/>
    </location>
</feature>
<dbReference type="SUPFAM" id="SSF55874">
    <property type="entry name" value="ATPase domain of HSP90 chaperone/DNA topoisomerase II/histidine kinase"/>
    <property type="match status" value="1"/>
</dbReference>
<dbReference type="GO" id="GO:0000155">
    <property type="term" value="F:phosphorelay sensor kinase activity"/>
    <property type="evidence" value="ECO:0007669"/>
    <property type="project" value="InterPro"/>
</dbReference>
<proteinExistence type="predicted"/>
<comment type="catalytic activity">
    <reaction evidence="1">
        <text>ATP + protein L-histidine = ADP + protein N-phospho-L-histidine.</text>
        <dbReference type="EC" id="2.7.13.3"/>
    </reaction>
</comment>
<keyword evidence="4" id="KW-0808">Transferase</keyword>
<protein>
    <recommendedName>
        <fullName evidence="2">histidine kinase</fullName>
        <ecNumber evidence="2">2.7.13.3</ecNumber>
    </recommendedName>
</protein>
<evidence type="ECO:0000313" key="12">
    <source>
        <dbReference type="EMBL" id="MCD1654147.1"/>
    </source>
</evidence>
<keyword evidence="9" id="KW-0472">Membrane</keyword>
<feature type="domain" description="Histidine kinase/HSP90-like ATPase" evidence="10">
    <location>
        <begin position="287"/>
        <end position="374"/>
    </location>
</feature>
<reference evidence="12" key="1">
    <citation type="submission" date="2021-08" db="EMBL/GenBank/DDBJ databases">
        <title>Comparative analyses of Brucepasteria parasyntrophica and Teretinema zuelzerae.</title>
        <authorList>
            <person name="Song Y."/>
            <person name="Brune A."/>
        </authorList>
    </citation>
    <scope>NUCLEOTIDE SEQUENCE</scope>
    <source>
        <strain evidence="12">DSM 1903</strain>
    </source>
</reference>
<dbReference type="AlphaFoldDB" id="A0AAE3JHP7"/>
<dbReference type="InterPro" id="IPR050482">
    <property type="entry name" value="Sensor_HK_TwoCompSys"/>
</dbReference>
<dbReference type="Pfam" id="PF07730">
    <property type="entry name" value="HisKA_3"/>
    <property type="match status" value="1"/>
</dbReference>
<dbReference type="GO" id="GO:0046983">
    <property type="term" value="F:protein dimerization activity"/>
    <property type="evidence" value="ECO:0007669"/>
    <property type="project" value="InterPro"/>
</dbReference>
<comment type="caution">
    <text evidence="12">The sequence shown here is derived from an EMBL/GenBank/DDBJ whole genome shotgun (WGS) entry which is preliminary data.</text>
</comment>
<dbReference type="EMBL" id="JAINWA010000001">
    <property type="protein sequence ID" value="MCD1654147.1"/>
    <property type="molecule type" value="Genomic_DNA"/>
</dbReference>
<organism evidence="12 13">
    <name type="scientific">Teretinema zuelzerae</name>
    <dbReference type="NCBI Taxonomy" id="156"/>
    <lineage>
        <taxon>Bacteria</taxon>
        <taxon>Pseudomonadati</taxon>
        <taxon>Spirochaetota</taxon>
        <taxon>Spirochaetia</taxon>
        <taxon>Spirochaetales</taxon>
        <taxon>Treponemataceae</taxon>
        <taxon>Teretinema</taxon>
    </lineage>
</organism>
<dbReference type="PANTHER" id="PTHR24421">
    <property type="entry name" value="NITRATE/NITRITE SENSOR PROTEIN NARX-RELATED"/>
    <property type="match status" value="1"/>
</dbReference>
<evidence type="ECO:0000256" key="4">
    <source>
        <dbReference type="ARBA" id="ARBA00022679"/>
    </source>
</evidence>
<keyword evidence="9" id="KW-0812">Transmembrane</keyword>
<feature type="transmembrane region" description="Helical" evidence="9">
    <location>
        <begin position="6"/>
        <end position="25"/>
    </location>
</feature>
<feature type="transmembrane region" description="Helical" evidence="9">
    <location>
        <begin position="84"/>
        <end position="100"/>
    </location>
</feature>
<evidence type="ECO:0000256" key="7">
    <source>
        <dbReference type="ARBA" id="ARBA00022840"/>
    </source>
</evidence>
<evidence type="ECO:0000259" key="11">
    <source>
        <dbReference type="Pfam" id="PF07730"/>
    </source>
</evidence>
<keyword evidence="5" id="KW-0547">Nucleotide-binding</keyword>
<evidence type="ECO:0000259" key="10">
    <source>
        <dbReference type="Pfam" id="PF02518"/>
    </source>
</evidence>
<evidence type="ECO:0000256" key="5">
    <source>
        <dbReference type="ARBA" id="ARBA00022741"/>
    </source>
</evidence>
<dbReference type="RefSeq" id="WP_230754093.1">
    <property type="nucleotide sequence ID" value="NZ_JAINWA010000001.1"/>
</dbReference>
<dbReference type="Proteomes" id="UP001198163">
    <property type="component" value="Unassembled WGS sequence"/>
</dbReference>
<dbReference type="Gene3D" id="1.20.5.1930">
    <property type="match status" value="1"/>
</dbReference>
<keyword evidence="3" id="KW-0597">Phosphoprotein</keyword>
<evidence type="ECO:0000256" key="1">
    <source>
        <dbReference type="ARBA" id="ARBA00000085"/>
    </source>
</evidence>
<dbReference type="PANTHER" id="PTHR24421:SF10">
    <property type="entry name" value="NITRATE_NITRITE SENSOR PROTEIN NARQ"/>
    <property type="match status" value="1"/>
</dbReference>
<evidence type="ECO:0000256" key="3">
    <source>
        <dbReference type="ARBA" id="ARBA00022553"/>
    </source>
</evidence>
<sequence length="381" mass="42298">MRIHWIADARFSLAVAFASIVAIGVKLCGRGAYSRKISTFILCLRFPGTVVLAFPFPDHPLLLFLFLSINGAEAVIYTNSRLKAACWALSPAALLFALPRRGWGIQTPDMSLPVAAAAAFGALCVIQAVYALQFYSRENRRIEEELFRRQRLIDQVYHLNTRFQDYALDAGLRSAENERRRITRDIHDIMGYTLVNLRVMLEVALDLAPEGSERLRALLSDAITHTREGLQSARADLRNLRSIDQGEESWMTRLYRIARTFSSATETDVSVDWGNVTRTNCPRLKTAVFQFVQEALTNAYKHGNARSISIGLRITGEAPADSLSVRVVDDGAGAADVTPGLGFSGIAERIQLLDGTTGYRSLDGGFEVWISIPMLSLRKDI</sequence>
<keyword evidence="7" id="KW-0067">ATP-binding</keyword>
<evidence type="ECO:0000256" key="8">
    <source>
        <dbReference type="ARBA" id="ARBA00023012"/>
    </source>
</evidence>
<dbReference type="GO" id="GO:0016020">
    <property type="term" value="C:membrane"/>
    <property type="evidence" value="ECO:0007669"/>
    <property type="project" value="InterPro"/>
</dbReference>